<protein>
    <submittedName>
        <fullName evidence="1">Uncharacterized protein</fullName>
    </submittedName>
</protein>
<accession>A0A380FC77</accession>
<dbReference type="AlphaFoldDB" id="A0A380FC77"/>
<name>A0A380FC77_STAGA</name>
<gene>
    <name evidence="1" type="ORF">NCTC12195_01243</name>
</gene>
<dbReference type="EMBL" id="UHDK01000001">
    <property type="protein sequence ID" value="SUM31807.1"/>
    <property type="molecule type" value="Genomic_DNA"/>
</dbReference>
<sequence>MSAIHLSNEQKNDKIIYICNCVNFENINHKVNQEALIHRLLTMNNTCN</sequence>
<dbReference type="Proteomes" id="UP000255277">
    <property type="component" value="Unassembled WGS sequence"/>
</dbReference>
<evidence type="ECO:0000313" key="1">
    <source>
        <dbReference type="EMBL" id="SUM31807.1"/>
    </source>
</evidence>
<reference evidence="1 2" key="1">
    <citation type="submission" date="2018-06" db="EMBL/GenBank/DDBJ databases">
        <authorList>
            <consortium name="Pathogen Informatics"/>
            <person name="Doyle S."/>
        </authorList>
    </citation>
    <scope>NUCLEOTIDE SEQUENCE [LARGE SCALE GENOMIC DNA]</scope>
    <source>
        <strain evidence="1 2">NCTC12195</strain>
    </source>
</reference>
<evidence type="ECO:0000313" key="2">
    <source>
        <dbReference type="Proteomes" id="UP000255277"/>
    </source>
</evidence>
<organism evidence="1 2">
    <name type="scientific">Staphylococcus gallinarum</name>
    <dbReference type="NCBI Taxonomy" id="1293"/>
    <lineage>
        <taxon>Bacteria</taxon>
        <taxon>Bacillati</taxon>
        <taxon>Bacillota</taxon>
        <taxon>Bacilli</taxon>
        <taxon>Bacillales</taxon>
        <taxon>Staphylococcaceae</taxon>
        <taxon>Staphylococcus</taxon>
    </lineage>
</organism>
<proteinExistence type="predicted"/>